<dbReference type="Pfam" id="PF24883">
    <property type="entry name" value="NPHP3_N"/>
    <property type="match status" value="1"/>
</dbReference>
<protein>
    <recommendedName>
        <fullName evidence="3">Nephrocystin 3-like N-terminal domain-containing protein</fullName>
    </recommendedName>
</protein>
<dbReference type="InterPro" id="IPR056884">
    <property type="entry name" value="NPHP3-like_N"/>
</dbReference>
<dbReference type="EMBL" id="QPFP01000030">
    <property type="protein sequence ID" value="TEB28782.1"/>
    <property type="molecule type" value="Genomic_DNA"/>
</dbReference>
<reference evidence="4 5" key="1">
    <citation type="journal article" date="2019" name="Nat. Ecol. Evol.">
        <title>Megaphylogeny resolves global patterns of mushroom evolution.</title>
        <authorList>
            <person name="Varga T."/>
            <person name="Krizsan K."/>
            <person name="Foldi C."/>
            <person name="Dima B."/>
            <person name="Sanchez-Garcia M."/>
            <person name="Sanchez-Ramirez S."/>
            <person name="Szollosi G.J."/>
            <person name="Szarkandi J.G."/>
            <person name="Papp V."/>
            <person name="Albert L."/>
            <person name="Andreopoulos W."/>
            <person name="Angelini C."/>
            <person name="Antonin V."/>
            <person name="Barry K.W."/>
            <person name="Bougher N.L."/>
            <person name="Buchanan P."/>
            <person name="Buyck B."/>
            <person name="Bense V."/>
            <person name="Catcheside P."/>
            <person name="Chovatia M."/>
            <person name="Cooper J."/>
            <person name="Damon W."/>
            <person name="Desjardin D."/>
            <person name="Finy P."/>
            <person name="Geml J."/>
            <person name="Haridas S."/>
            <person name="Hughes K."/>
            <person name="Justo A."/>
            <person name="Karasinski D."/>
            <person name="Kautmanova I."/>
            <person name="Kiss B."/>
            <person name="Kocsube S."/>
            <person name="Kotiranta H."/>
            <person name="LaButti K.M."/>
            <person name="Lechner B.E."/>
            <person name="Liimatainen K."/>
            <person name="Lipzen A."/>
            <person name="Lukacs Z."/>
            <person name="Mihaltcheva S."/>
            <person name="Morgado L.N."/>
            <person name="Niskanen T."/>
            <person name="Noordeloos M.E."/>
            <person name="Ohm R.A."/>
            <person name="Ortiz-Santana B."/>
            <person name="Ovrebo C."/>
            <person name="Racz N."/>
            <person name="Riley R."/>
            <person name="Savchenko A."/>
            <person name="Shiryaev A."/>
            <person name="Soop K."/>
            <person name="Spirin V."/>
            <person name="Szebenyi C."/>
            <person name="Tomsovsky M."/>
            <person name="Tulloss R.E."/>
            <person name="Uehling J."/>
            <person name="Grigoriev I.V."/>
            <person name="Vagvolgyi C."/>
            <person name="Papp T."/>
            <person name="Martin F.M."/>
            <person name="Miettinen O."/>
            <person name="Hibbett D.S."/>
            <person name="Nagy L.G."/>
        </authorList>
    </citation>
    <scope>NUCLEOTIDE SEQUENCE [LARGE SCALE GENOMIC DNA]</scope>
    <source>
        <strain evidence="4 5">FP101781</strain>
    </source>
</reference>
<dbReference type="AlphaFoldDB" id="A0A4Y7T5B0"/>
<proteinExistence type="predicted"/>
<accession>A0A4Y7T5B0</accession>
<name>A0A4Y7T5B0_COPMI</name>
<feature type="domain" description="Nephrocystin 3-like N-terminal" evidence="3">
    <location>
        <begin position="163"/>
        <end position="313"/>
    </location>
</feature>
<gene>
    <name evidence="4" type="ORF">FA13DRAFT_757741</name>
</gene>
<evidence type="ECO:0000256" key="1">
    <source>
        <dbReference type="ARBA" id="ARBA00022737"/>
    </source>
</evidence>
<evidence type="ECO:0000313" key="4">
    <source>
        <dbReference type="EMBL" id="TEB28782.1"/>
    </source>
</evidence>
<dbReference type="Proteomes" id="UP000298030">
    <property type="component" value="Unassembled WGS sequence"/>
</dbReference>
<dbReference type="InterPro" id="IPR011990">
    <property type="entry name" value="TPR-like_helical_dom_sf"/>
</dbReference>
<evidence type="ECO:0000259" key="3">
    <source>
        <dbReference type="Pfam" id="PF24883"/>
    </source>
</evidence>
<sequence>MSNSTLPPLFFNAGSFFTTRIHSMATQAGSHPSLERGQSLHVPSSCLGGSSNLPAGSSGTWLPSRAPSQKRQTALATQRPQWYARLRSAWARWWGRGFISHDHHGDTYHTMNANTAPVTTIQYATNVNMGGQMPREDFLEKLPKHPDLGERWADYSRDSRSFDLEKIWTWADDQDGELVFWIHSDSGQGKSTLARQLRGELRSKDRLAGAIFLTLLESKGLESVVRLIGGEIGIMHRGVTAMVVAAIDSCHGASLKSHIEEIIRDPLLALQPLQPLIIIIDGVTEWRLHANFIEQLEQLVPYASTVRFIVLGRAVPREGRYKNVPIQCYALPFVSGECMAGCLNDRFDTIEWKDGRRPSPEDVLRLSALANGQFTQMEEVVSVIHNLPPSKHNDISKPIYNMALSIAKPASTERLDHKIMLNRIALALRPPGHPKRHYSLNNLAFSLGSRYRKSRLVADLEELILLHRQALALRRPGHPHRYYSCHNLASSLHDRFRKDGRIGDLEEAIALGREALWLCPEGHQDRFDTVENQLIFLDDRFKVKGAVEDLQEATTLAEETLSLCPKDNQGYPMPPSWISSRIGFGSGYGFI</sequence>
<keyword evidence="5" id="KW-1185">Reference proteome</keyword>
<comment type="caution">
    <text evidence="4">The sequence shown here is derived from an EMBL/GenBank/DDBJ whole genome shotgun (WGS) entry which is preliminary data.</text>
</comment>
<dbReference type="STRING" id="71717.A0A4Y7T5B0"/>
<evidence type="ECO:0000256" key="2">
    <source>
        <dbReference type="SAM" id="MobiDB-lite"/>
    </source>
</evidence>
<dbReference type="Gene3D" id="1.25.40.10">
    <property type="entry name" value="Tetratricopeptide repeat domain"/>
    <property type="match status" value="1"/>
</dbReference>
<feature type="region of interest" description="Disordered" evidence="2">
    <location>
        <begin position="28"/>
        <end position="49"/>
    </location>
</feature>
<dbReference type="OrthoDB" id="3217196at2759"/>
<dbReference type="SUPFAM" id="SSF52540">
    <property type="entry name" value="P-loop containing nucleoside triphosphate hydrolases"/>
    <property type="match status" value="1"/>
</dbReference>
<dbReference type="InterPro" id="IPR027417">
    <property type="entry name" value="P-loop_NTPase"/>
</dbReference>
<evidence type="ECO:0000313" key="5">
    <source>
        <dbReference type="Proteomes" id="UP000298030"/>
    </source>
</evidence>
<dbReference type="Pfam" id="PF13374">
    <property type="entry name" value="TPR_10"/>
    <property type="match status" value="1"/>
</dbReference>
<organism evidence="4 5">
    <name type="scientific">Coprinellus micaceus</name>
    <name type="common">Glistening ink-cap mushroom</name>
    <name type="synonym">Coprinus micaceus</name>
    <dbReference type="NCBI Taxonomy" id="71717"/>
    <lineage>
        <taxon>Eukaryota</taxon>
        <taxon>Fungi</taxon>
        <taxon>Dikarya</taxon>
        <taxon>Basidiomycota</taxon>
        <taxon>Agaricomycotina</taxon>
        <taxon>Agaricomycetes</taxon>
        <taxon>Agaricomycetidae</taxon>
        <taxon>Agaricales</taxon>
        <taxon>Agaricineae</taxon>
        <taxon>Psathyrellaceae</taxon>
        <taxon>Coprinellus</taxon>
    </lineage>
</organism>
<keyword evidence="1" id="KW-0677">Repeat</keyword>